<keyword evidence="3" id="KW-0813">Transport</keyword>
<evidence type="ECO:0000256" key="8">
    <source>
        <dbReference type="ARBA" id="ARBA00023136"/>
    </source>
</evidence>
<keyword evidence="4" id="KW-0138">CF(0)</keyword>
<evidence type="ECO:0000256" key="1">
    <source>
        <dbReference type="ARBA" id="ARBA00004325"/>
    </source>
</evidence>
<dbReference type="eggNOG" id="KOG4103">
    <property type="taxonomic scope" value="Eukaryota"/>
</dbReference>
<dbReference type="EnsemblMetazoa" id="XM_003386006.3">
    <property type="protein sequence ID" value="XP_003386054.1"/>
    <property type="gene ID" value="LOC100641123"/>
</dbReference>
<reference evidence="11" key="1">
    <citation type="journal article" date="2010" name="Nature">
        <title>The Amphimedon queenslandica genome and the evolution of animal complexity.</title>
        <authorList>
            <person name="Srivastava M."/>
            <person name="Simakov O."/>
            <person name="Chapman J."/>
            <person name="Fahey B."/>
            <person name="Gauthier M.E."/>
            <person name="Mitros T."/>
            <person name="Richards G.S."/>
            <person name="Conaco C."/>
            <person name="Dacre M."/>
            <person name="Hellsten U."/>
            <person name="Larroux C."/>
            <person name="Putnam N.H."/>
            <person name="Stanke M."/>
            <person name="Adamska M."/>
            <person name="Darling A."/>
            <person name="Degnan S.M."/>
            <person name="Oakley T.H."/>
            <person name="Plachetzki D.C."/>
            <person name="Zhai Y."/>
            <person name="Adamski M."/>
            <person name="Calcino A."/>
            <person name="Cummins S.F."/>
            <person name="Goodstein D.M."/>
            <person name="Harris C."/>
            <person name="Jackson D.J."/>
            <person name="Leys S.P."/>
            <person name="Shu S."/>
            <person name="Woodcroft B.J."/>
            <person name="Vervoort M."/>
            <person name="Kosik K.S."/>
            <person name="Manning G."/>
            <person name="Degnan B.M."/>
            <person name="Rokhsar D.S."/>
        </authorList>
    </citation>
    <scope>NUCLEOTIDE SEQUENCE [LARGE SCALE GENOMIC DNA]</scope>
</reference>
<dbReference type="InterPro" id="IPR006808">
    <property type="entry name" value="ATP_synth_F0_gsu_mt"/>
</dbReference>
<evidence type="ECO:0000256" key="9">
    <source>
        <dbReference type="ARBA" id="ARBA00023310"/>
    </source>
</evidence>
<dbReference type="GO" id="GO:0015078">
    <property type="term" value="F:proton transmembrane transporter activity"/>
    <property type="evidence" value="ECO:0007669"/>
    <property type="project" value="InterPro"/>
</dbReference>
<dbReference type="STRING" id="400682.A0A1X7V1Q5"/>
<comment type="subcellular location">
    <subcellularLocation>
        <location evidence="1">Mitochondrion membrane</location>
    </subcellularLocation>
</comment>
<dbReference type="InParanoid" id="A0A1X7V1Q5"/>
<dbReference type="OMA" id="LWHYAKV"/>
<proteinExistence type="inferred from homology"/>
<accession>A0A1X7V1Q5</accession>
<evidence type="ECO:0008006" key="12">
    <source>
        <dbReference type="Google" id="ProtNLM"/>
    </source>
</evidence>
<keyword evidence="8" id="KW-0472">Membrane</keyword>
<dbReference type="GO" id="GO:0015986">
    <property type="term" value="P:proton motive force-driven ATP synthesis"/>
    <property type="evidence" value="ECO:0007669"/>
    <property type="project" value="InterPro"/>
</dbReference>
<dbReference type="PANTHER" id="PTHR12386">
    <property type="entry name" value="ATP SYNTHASE SUBUNIT"/>
    <property type="match status" value="1"/>
</dbReference>
<keyword evidence="5" id="KW-0375">Hydrogen ion transport</keyword>
<evidence type="ECO:0000256" key="2">
    <source>
        <dbReference type="ARBA" id="ARBA00005699"/>
    </source>
</evidence>
<dbReference type="FunCoup" id="A0A1X7V1Q5">
    <property type="interactions" value="75"/>
</dbReference>
<name>A0A1X7V1Q5_AMPQE</name>
<dbReference type="OrthoDB" id="437at2759"/>
<comment type="similarity">
    <text evidence="2">Belongs to the ATPase g subunit family.</text>
</comment>
<dbReference type="Pfam" id="PF04718">
    <property type="entry name" value="ATP-synt_G"/>
    <property type="match status" value="1"/>
</dbReference>
<organism evidence="10">
    <name type="scientific">Amphimedon queenslandica</name>
    <name type="common">Sponge</name>
    <dbReference type="NCBI Taxonomy" id="400682"/>
    <lineage>
        <taxon>Eukaryota</taxon>
        <taxon>Metazoa</taxon>
        <taxon>Porifera</taxon>
        <taxon>Demospongiae</taxon>
        <taxon>Heteroscleromorpha</taxon>
        <taxon>Haplosclerida</taxon>
        <taxon>Niphatidae</taxon>
        <taxon>Amphimedon</taxon>
    </lineage>
</organism>
<reference evidence="10" key="2">
    <citation type="submission" date="2017-05" db="UniProtKB">
        <authorList>
            <consortium name="EnsemblMetazoa"/>
        </authorList>
    </citation>
    <scope>IDENTIFICATION</scope>
</reference>
<evidence type="ECO:0000313" key="11">
    <source>
        <dbReference type="Proteomes" id="UP000007879"/>
    </source>
</evidence>
<evidence type="ECO:0000256" key="4">
    <source>
        <dbReference type="ARBA" id="ARBA00022547"/>
    </source>
</evidence>
<evidence type="ECO:0000313" key="10">
    <source>
        <dbReference type="EnsemblMetazoa" id="Aqu2.1.33719_001"/>
    </source>
</evidence>
<evidence type="ECO:0000256" key="5">
    <source>
        <dbReference type="ARBA" id="ARBA00022781"/>
    </source>
</evidence>
<evidence type="ECO:0000256" key="3">
    <source>
        <dbReference type="ARBA" id="ARBA00022448"/>
    </source>
</evidence>
<keyword evidence="9" id="KW-0066">ATP synthesis</keyword>
<dbReference type="Proteomes" id="UP000007879">
    <property type="component" value="Unassembled WGS sequence"/>
</dbReference>
<sequence>MAQKLVSFGTKLATSSSRLVFKSLEKSQDLANRSRPHLKKFWSLARVELDPPRPSQWPEIQRGLAKVAHTARTGAFLNKPMKEVVQQSLVGFDIFCWFIVGEMIGRWSIIGYNV</sequence>
<keyword evidence="11" id="KW-1185">Reference proteome</keyword>
<keyword evidence="6" id="KW-0406">Ion transport</keyword>
<evidence type="ECO:0000256" key="7">
    <source>
        <dbReference type="ARBA" id="ARBA00023128"/>
    </source>
</evidence>
<gene>
    <name evidence="10" type="primary">100641123</name>
</gene>
<dbReference type="GO" id="GO:0045259">
    <property type="term" value="C:proton-transporting ATP synthase complex"/>
    <property type="evidence" value="ECO:0007669"/>
    <property type="project" value="UniProtKB-KW"/>
</dbReference>
<dbReference type="AlphaFoldDB" id="A0A1X7V1Q5"/>
<evidence type="ECO:0000256" key="6">
    <source>
        <dbReference type="ARBA" id="ARBA00023065"/>
    </source>
</evidence>
<keyword evidence="7" id="KW-0496">Mitochondrion</keyword>
<dbReference type="EnsemblMetazoa" id="Aqu2.1.33719_001">
    <property type="protein sequence ID" value="Aqu2.1.33719_001"/>
    <property type="gene ID" value="Aqu2.1.33719"/>
</dbReference>
<dbReference type="KEGG" id="aqu:100641123"/>
<dbReference type="GO" id="GO:0031966">
    <property type="term" value="C:mitochondrial membrane"/>
    <property type="evidence" value="ECO:0007669"/>
    <property type="project" value="UniProtKB-SubCell"/>
</dbReference>
<protein>
    <recommendedName>
        <fullName evidence="12">ATP synthase subunit</fullName>
    </recommendedName>
</protein>